<reference evidence="3 4" key="1">
    <citation type="submission" date="2018-04" db="EMBL/GenBank/DDBJ databases">
        <title>Genomic Encyclopedia of Archaeal and Bacterial Type Strains, Phase II (KMG-II): from individual species to whole genera.</title>
        <authorList>
            <person name="Goeker M."/>
        </authorList>
    </citation>
    <scope>NUCLEOTIDE SEQUENCE [LARGE SCALE GENOMIC DNA]</scope>
    <source>
        <strain evidence="3 4">DSM 21823</strain>
    </source>
</reference>
<feature type="compositionally biased region" description="Basic and acidic residues" evidence="1">
    <location>
        <begin position="52"/>
        <end position="61"/>
    </location>
</feature>
<feature type="region of interest" description="Disordered" evidence="1">
    <location>
        <begin position="1"/>
        <end position="207"/>
    </location>
</feature>
<feature type="compositionally biased region" description="Basic and acidic residues" evidence="1">
    <location>
        <begin position="1"/>
        <end position="10"/>
    </location>
</feature>
<sequence length="498" mass="54553">MSEKETRPDTETGPDQTWSEVKGSEAQPTQPAASASEADWFRDLATMSFHAPRTDGDEPEKGPSPVEEVSVAPEDGPDTSTPSRPAIRKRLSALFGRRRTEPPAPTGVETFSTDTPSHEDHPQSKTQLAESGGDGDMSDPDREPEAPADEPVPRKRGVPTLRLFRAKASRPIEAEGDQAAGEPDLPEASALGEGADPVTPGPDARPPLVQRLKTGLDRGDLVTRGLRGARAQKKRREPGGTGTDKARGYPPIQVILGWIEESSRKDVLEHARGFAADHIETLETAWIAMAEFRGGTLFEIHEGGGGYAYLPELIEGMSRDPDQILWVPSGMKMNRVVTLSIVEGRPFSMMLNEADSARVRASGQLPVERTGRMKRLQPRGTPVLVLGATLFGLSFAALSASAYLAIGIDQQPIPSLSYNPENLPHAQIVTLSDALREDRWVSRIQFENGTWRAEFETFDELILPEDTEAAQRIIDEAVERDGVLQEERERKIREMQAR</sequence>
<keyword evidence="4" id="KW-1185">Reference proteome</keyword>
<dbReference type="OrthoDB" id="7301324at2"/>
<dbReference type="AlphaFoldDB" id="A0A2T6B906"/>
<keyword evidence="2" id="KW-0472">Membrane</keyword>
<evidence type="ECO:0000313" key="4">
    <source>
        <dbReference type="Proteomes" id="UP000244224"/>
    </source>
</evidence>
<keyword evidence="2" id="KW-0812">Transmembrane</keyword>
<feature type="region of interest" description="Disordered" evidence="1">
    <location>
        <begin position="225"/>
        <end position="247"/>
    </location>
</feature>
<dbReference type="RefSeq" id="WP_108127961.1">
    <property type="nucleotide sequence ID" value="NZ_QBKP01000002.1"/>
</dbReference>
<gene>
    <name evidence="3" type="ORF">C8N34_102324</name>
</gene>
<feature type="transmembrane region" description="Helical" evidence="2">
    <location>
        <begin position="383"/>
        <end position="406"/>
    </location>
</feature>
<evidence type="ECO:0000256" key="1">
    <source>
        <dbReference type="SAM" id="MobiDB-lite"/>
    </source>
</evidence>
<evidence type="ECO:0000256" key="2">
    <source>
        <dbReference type="SAM" id="Phobius"/>
    </source>
</evidence>
<proteinExistence type="predicted"/>
<protein>
    <submittedName>
        <fullName evidence="3">Uncharacterized protein</fullName>
    </submittedName>
</protein>
<organism evidence="3 4">
    <name type="scientific">Gemmobacter caeni</name>
    <dbReference type="NCBI Taxonomy" id="589035"/>
    <lineage>
        <taxon>Bacteria</taxon>
        <taxon>Pseudomonadati</taxon>
        <taxon>Pseudomonadota</taxon>
        <taxon>Alphaproteobacteria</taxon>
        <taxon>Rhodobacterales</taxon>
        <taxon>Paracoccaceae</taxon>
        <taxon>Gemmobacter</taxon>
    </lineage>
</organism>
<dbReference type="Proteomes" id="UP000244224">
    <property type="component" value="Unassembled WGS sequence"/>
</dbReference>
<accession>A0A2T6B906</accession>
<evidence type="ECO:0000313" key="3">
    <source>
        <dbReference type="EMBL" id="PTX52544.1"/>
    </source>
</evidence>
<dbReference type="EMBL" id="QBKP01000002">
    <property type="protein sequence ID" value="PTX52544.1"/>
    <property type="molecule type" value="Genomic_DNA"/>
</dbReference>
<name>A0A2T6B906_9RHOB</name>
<comment type="caution">
    <text evidence="3">The sequence shown here is derived from an EMBL/GenBank/DDBJ whole genome shotgun (WGS) entry which is preliminary data.</text>
</comment>
<keyword evidence="2" id="KW-1133">Transmembrane helix</keyword>